<accession>A0ABP6C3X6</accession>
<feature type="compositionally biased region" description="Polar residues" evidence="1">
    <location>
        <begin position="102"/>
        <end position="113"/>
    </location>
</feature>
<proteinExistence type="predicted"/>
<feature type="compositionally biased region" description="Pro residues" evidence="1">
    <location>
        <begin position="124"/>
        <end position="133"/>
    </location>
</feature>
<feature type="compositionally biased region" description="Basic and acidic residues" evidence="1">
    <location>
        <begin position="136"/>
        <end position="146"/>
    </location>
</feature>
<name>A0ABP6C3X6_9ACTN</name>
<keyword evidence="3" id="KW-1185">Reference proteome</keyword>
<organism evidence="2 3">
    <name type="scientific">Streptomyces axinellae</name>
    <dbReference type="NCBI Taxonomy" id="552788"/>
    <lineage>
        <taxon>Bacteria</taxon>
        <taxon>Bacillati</taxon>
        <taxon>Actinomycetota</taxon>
        <taxon>Actinomycetes</taxon>
        <taxon>Kitasatosporales</taxon>
        <taxon>Streptomycetaceae</taxon>
        <taxon>Streptomyces</taxon>
    </lineage>
</organism>
<reference evidence="3" key="1">
    <citation type="journal article" date="2019" name="Int. J. Syst. Evol. Microbiol.">
        <title>The Global Catalogue of Microorganisms (GCM) 10K type strain sequencing project: providing services to taxonomists for standard genome sequencing and annotation.</title>
        <authorList>
            <consortium name="The Broad Institute Genomics Platform"/>
            <consortium name="The Broad Institute Genome Sequencing Center for Infectious Disease"/>
            <person name="Wu L."/>
            <person name="Ma J."/>
        </authorList>
    </citation>
    <scope>NUCLEOTIDE SEQUENCE [LARGE SCALE GENOMIC DNA]</scope>
    <source>
        <strain evidence="3">JCM 16373</strain>
    </source>
</reference>
<evidence type="ECO:0000313" key="2">
    <source>
        <dbReference type="EMBL" id="GAA2601316.1"/>
    </source>
</evidence>
<feature type="compositionally biased region" description="Gly residues" evidence="1">
    <location>
        <begin position="1"/>
        <end position="23"/>
    </location>
</feature>
<evidence type="ECO:0000256" key="1">
    <source>
        <dbReference type="SAM" id="MobiDB-lite"/>
    </source>
</evidence>
<dbReference type="Proteomes" id="UP001501447">
    <property type="component" value="Unassembled WGS sequence"/>
</dbReference>
<feature type="region of interest" description="Disordered" evidence="1">
    <location>
        <begin position="1"/>
        <end position="73"/>
    </location>
</feature>
<feature type="compositionally biased region" description="Low complexity" evidence="1">
    <location>
        <begin position="24"/>
        <end position="41"/>
    </location>
</feature>
<evidence type="ECO:0000313" key="3">
    <source>
        <dbReference type="Proteomes" id="UP001501447"/>
    </source>
</evidence>
<feature type="compositionally biased region" description="Polar residues" evidence="1">
    <location>
        <begin position="150"/>
        <end position="162"/>
    </location>
</feature>
<dbReference type="EMBL" id="BAAARJ010000004">
    <property type="protein sequence ID" value="GAA2601316.1"/>
    <property type="molecule type" value="Genomic_DNA"/>
</dbReference>
<sequence length="162" mass="16660">MADQGPYGGQDGQQPGLQGGGRLGQLAQDLMNAAQAGNAGQVQKLGEKFTSPPSKPVGELAQGLMNAAQAGDARQVQQFRNALLDTLPPLSDRQAAAAPAHETSSAVGTNTTVGPAARGNLPPGGRPSTPPPLNAENERVVQREIARQIARTQGSNSKGPRR</sequence>
<feature type="region of interest" description="Disordered" evidence="1">
    <location>
        <begin position="90"/>
        <end position="162"/>
    </location>
</feature>
<comment type="caution">
    <text evidence="2">The sequence shown here is derived from an EMBL/GenBank/DDBJ whole genome shotgun (WGS) entry which is preliminary data.</text>
</comment>
<gene>
    <name evidence="2" type="ORF">GCM10009863_13250</name>
</gene>
<protein>
    <submittedName>
        <fullName evidence="2">Uncharacterized protein</fullName>
    </submittedName>
</protein>